<evidence type="ECO:0000256" key="1">
    <source>
        <dbReference type="SAM" id="Coils"/>
    </source>
</evidence>
<organism evidence="2 3">
    <name type="scientific">Stappia taiwanensis</name>
    <dbReference type="NCBI Taxonomy" id="992267"/>
    <lineage>
        <taxon>Bacteria</taxon>
        <taxon>Pseudomonadati</taxon>
        <taxon>Pseudomonadota</taxon>
        <taxon>Alphaproteobacteria</taxon>
        <taxon>Hyphomicrobiales</taxon>
        <taxon>Stappiaceae</taxon>
        <taxon>Stappia</taxon>
    </lineage>
</organism>
<name>A0A838XTQ5_9HYPH</name>
<evidence type="ECO:0000313" key="2">
    <source>
        <dbReference type="EMBL" id="MBA4613815.1"/>
    </source>
</evidence>
<dbReference type="Proteomes" id="UP000559404">
    <property type="component" value="Unassembled WGS sequence"/>
</dbReference>
<dbReference type="RefSeq" id="WP_181762015.1">
    <property type="nucleotide sequence ID" value="NZ_BMCR01000001.1"/>
</dbReference>
<comment type="caution">
    <text evidence="2">The sequence shown here is derived from an EMBL/GenBank/DDBJ whole genome shotgun (WGS) entry which is preliminary data.</text>
</comment>
<accession>A0A838XTQ5</accession>
<keyword evidence="3" id="KW-1185">Reference proteome</keyword>
<dbReference type="EMBL" id="JACEON010000026">
    <property type="protein sequence ID" value="MBA4613815.1"/>
    <property type="molecule type" value="Genomic_DNA"/>
</dbReference>
<protein>
    <submittedName>
        <fullName evidence="2">Uncharacterized protein</fullName>
    </submittedName>
</protein>
<proteinExistence type="predicted"/>
<reference evidence="2 3" key="1">
    <citation type="submission" date="2020-07" db="EMBL/GenBank/DDBJ databases">
        <authorList>
            <person name="Li M."/>
        </authorList>
    </citation>
    <scope>NUCLEOTIDE SEQUENCE [LARGE SCALE GENOMIC DNA]</scope>
    <source>
        <strain evidence="2 3">DSM 23284</strain>
    </source>
</reference>
<keyword evidence="1" id="KW-0175">Coiled coil</keyword>
<gene>
    <name evidence="2" type="ORF">H1W37_19325</name>
</gene>
<reference evidence="2 3" key="2">
    <citation type="submission" date="2020-08" db="EMBL/GenBank/DDBJ databases">
        <title>Stappia taiwanensis sp. nov., isolated from a coastal thermal spring.</title>
        <authorList>
            <person name="Kampfer P."/>
        </authorList>
    </citation>
    <scope>NUCLEOTIDE SEQUENCE [LARGE SCALE GENOMIC DNA]</scope>
    <source>
        <strain evidence="2 3">DSM 23284</strain>
    </source>
</reference>
<feature type="coiled-coil region" evidence="1">
    <location>
        <begin position="20"/>
        <end position="47"/>
    </location>
</feature>
<evidence type="ECO:0000313" key="3">
    <source>
        <dbReference type="Proteomes" id="UP000559404"/>
    </source>
</evidence>
<dbReference type="AlphaFoldDB" id="A0A838XTQ5"/>
<sequence>MTYDERIRNLQDKVSTEVLIERAEYELDLVRRHIERTEHLIAALKAKELAA</sequence>